<organism evidence="1 2">
    <name type="scientific">Alkalicoccobacillus plakortidis</name>
    <dbReference type="NCBI Taxonomy" id="444060"/>
    <lineage>
        <taxon>Bacteria</taxon>
        <taxon>Bacillati</taxon>
        <taxon>Bacillota</taxon>
        <taxon>Bacilli</taxon>
        <taxon>Bacillales</taxon>
        <taxon>Bacillaceae</taxon>
        <taxon>Alkalicoccobacillus</taxon>
    </lineage>
</organism>
<sequence>MNNASDTYAILNAIGDSVFYFLPFFLAVSAARKVKTNEYLALIIAWYFNVSNIY</sequence>
<comment type="caution">
    <text evidence="1">The sequence shown here is derived from an EMBL/GenBank/DDBJ whole genome shotgun (WGS) entry which is preliminary data.</text>
</comment>
<proteinExistence type="predicted"/>
<dbReference type="EMBL" id="JAMQJY010000001">
    <property type="protein sequence ID" value="MCM2676238.1"/>
    <property type="molecule type" value="Genomic_DNA"/>
</dbReference>
<reference evidence="1" key="1">
    <citation type="submission" date="2022-06" db="EMBL/GenBank/DDBJ databases">
        <title>Alkalicoccobacillus porphyridii sp. nov., isolated from a marine red alga, Porphyridium purpureum and reclassification of Shouchella plakortidis and Shouchella gibsonii as Alkalicoccobacillus plakortidis comb. nov. and Alkalicoccobacillus gibsonii comb. nov.</title>
        <authorList>
            <person name="Kim K.H."/>
            <person name="Lee J.K."/>
            <person name="Han D.M."/>
            <person name="Baek J.H."/>
            <person name="Jeon C.O."/>
        </authorList>
    </citation>
    <scope>NUCLEOTIDE SEQUENCE</scope>
    <source>
        <strain evidence="1">DSM 19153</strain>
    </source>
</reference>
<keyword evidence="2" id="KW-1185">Reference proteome</keyword>
<protein>
    <submittedName>
        <fullName evidence="1">Uncharacterized protein</fullName>
    </submittedName>
</protein>
<gene>
    <name evidence="1" type="ORF">NDM98_12535</name>
</gene>
<dbReference type="RefSeq" id="WP_251608090.1">
    <property type="nucleotide sequence ID" value="NZ_JAMQJY010000001.1"/>
</dbReference>
<dbReference type="Proteomes" id="UP001203665">
    <property type="component" value="Unassembled WGS sequence"/>
</dbReference>
<evidence type="ECO:0000313" key="2">
    <source>
        <dbReference type="Proteomes" id="UP001203665"/>
    </source>
</evidence>
<name>A0ABT0XK13_9BACI</name>
<evidence type="ECO:0000313" key="1">
    <source>
        <dbReference type="EMBL" id="MCM2676238.1"/>
    </source>
</evidence>
<accession>A0ABT0XK13</accession>